<comment type="function">
    <text evidence="9 12">Part of the Sec protein translocase complex. Interacts with the SecYEG preprotein conducting channel. SecDF uses the proton motive force (PMF) to complete protein translocation after the ATP-dependent function of SecA.</text>
</comment>
<feature type="domain" description="Protein export membrane protein SecD/SecF C-terminal" evidence="13">
    <location>
        <begin position="117"/>
        <end position="302"/>
    </location>
</feature>
<dbReference type="NCBIfam" id="TIGR00916">
    <property type="entry name" value="2A0604s01"/>
    <property type="match status" value="1"/>
</dbReference>
<keyword evidence="6 12" id="KW-1133">Transmembrane helix</keyword>
<dbReference type="FunFam" id="1.20.1640.10:FF:000024">
    <property type="entry name" value="Multifunctional fusion protein"/>
    <property type="match status" value="1"/>
</dbReference>
<dbReference type="Pfam" id="PF02355">
    <property type="entry name" value="SecD_SecF_C"/>
    <property type="match status" value="1"/>
</dbReference>
<proteinExistence type="inferred from homology"/>
<dbReference type="PANTHER" id="PTHR30081:SF8">
    <property type="entry name" value="PROTEIN TRANSLOCASE SUBUNIT SECF"/>
    <property type="match status" value="1"/>
</dbReference>
<dbReference type="GO" id="GO:0006605">
    <property type="term" value="P:protein targeting"/>
    <property type="evidence" value="ECO:0007669"/>
    <property type="project" value="UniProtKB-UniRule"/>
</dbReference>
<keyword evidence="2 12" id="KW-0813">Transport</keyword>
<dbReference type="AlphaFoldDB" id="A0A5B8G1J6"/>
<feature type="transmembrane region" description="Helical" evidence="12">
    <location>
        <begin position="199"/>
        <end position="223"/>
    </location>
</feature>
<comment type="similarity">
    <text evidence="12">Belongs to the SecD/SecF family. SecF subfamily.</text>
</comment>
<evidence type="ECO:0000256" key="5">
    <source>
        <dbReference type="ARBA" id="ARBA00022927"/>
    </source>
</evidence>
<keyword evidence="3 12" id="KW-1003">Cell membrane</keyword>
<dbReference type="Gene3D" id="1.20.1640.10">
    <property type="entry name" value="Multidrug efflux transporter AcrB transmembrane domain"/>
    <property type="match status" value="1"/>
</dbReference>
<evidence type="ECO:0000256" key="9">
    <source>
        <dbReference type="ARBA" id="ARBA00059018"/>
    </source>
</evidence>
<protein>
    <recommendedName>
        <fullName evidence="12">Protein-export membrane protein SecF</fullName>
    </recommendedName>
</protein>
<dbReference type="PRINTS" id="PR01755">
    <property type="entry name" value="SECFTRNLCASE"/>
</dbReference>
<feature type="transmembrane region" description="Helical" evidence="12">
    <location>
        <begin position="251"/>
        <end position="272"/>
    </location>
</feature>
<feature type="transmembrane region" description="Helical" evidence="12">
    <location>
        <begin position="144"/>
        <end position="165"/>
    </location>
</feature>
<keyword evidence="7 12" id="KW-0811">Translocation</keyword>
<evidence type="ECO:0000256" key="7">
    <source>
        <dbReference type="ARBA" id="ARBA00023010"/>
    </source>
</evidence>
<comment type="subunit">
    <text evidence="12">Forms a complex with SecD. Part of the essential Sec protein translocation apparatus which comprises SecA, SecYEG and auxiliary proteins SecDF-YajC and YidC.</text>
</comment>
<accession>A0A5B8G1J6</accession>
<keyword evidence="8 12" id="KW-0472">Membrane</keyword>
<dbReference type="GO" id="GO:0065002">
    <property type="term" value="P:intracellular protein transmembrane transport"/>
    <property type="evidence" value="ECO:0007669"/>
    <property type="project" value="UniProtKB-UniRule"/>
</dbReference>
<sequence length="322" mass="34561">MALKLIPHATKFDFLGLRKIAIGFTGLSTLASIVLLLVVGLNFGIDFRGGTMIQTATPQDVAVAQYRDALADAGVGEVTISRITDTGASADPRHQVMLRIVEQGDDADVQQSAIATVQQKLKAAIPDVEFVSVASVGGKVSGELIQAGVLAVVLSVVAVVIYIWLRFEWQFAVAAVISLVHDVFLTLGLFSLLQLEFSLSIIAALLTIVGYSLNDTVIVFDRVRENLRKYKKMDLGEIINLSTNETLSRTLMTSGTTLIALLSLYFLGGPVISGFTFAMIWGVLIGTYSSIYVAGVVVFWLGVDRSDKPNSKAGTQFANIDA</sequence>
<dbReference type="InterPro" id="IPR055344">
    <property type="entry name" value="SecD_SecF_C_bact"/>
</dbReference>
<feature type="transmembrane region" description="Helical" evidence="12">
    <location>
        <begin position="172"/>
        <end position="193"/>
    </location>
</feature>
<evidence type="ECO:0000313" key="15">
    <source>
        <dbReference type="Proteomes" id="UP000305888"/>
    </source>
</evidence>
<dbReference type="SUPFAM" id="SSF82866">
    <property type="entry name" value="Multidrug efflux transporter AcrB transmembrane domain"/>
    <property type="match status" value="1"/>
</dbReference>
<dbReference type="InterPro" id="IPR022645">
    <property type="entry name" value="SecD/SecF_bac"/>
</dbReference>
<evidence type="ECO:0000256" key="2">
    <source>
        <dbReference type="ARBA" id="ARBA00022448"/>
    </source>
</evidence>
<organism evidence="14 15">
    <name type="scientific">Paroceanicella profunda</name>
    <dbReference type="NCBI Taxonomy" id="2579971"/>
    <lineage>
        <taxon>Bacteria</taxon>
        <taxon>Pseudomonadati</taxon>
        <taxon>Pseudomonadota</taxon>
        <taxon>Alphaproteobacteria</taxon>
        <taxon>Rhodobacterales</taxon>
        <taxon>Paracoccaceae</taxon>
        <taxon>Paroceanicella</taxon>
    </lineage>
</organism>
<dbReference type="EMBL" id="CP040818">
    <property type="protein sequence ID" value="QDL92363.1"/>
    <property type="molecule type" value="Genomic_DNA"/>
</dbReference>
<dbReference type="Pfam" id="PF07549">
    <property type="entry name" value="Sec_GG"/>
    <property type="match status" value="1"/>
</dbReference>
<evidence type="ECO:0000256" key="6">
    <source>
        <dbReference type="ARBA" id="ARBA00022989"/>
    </source>
</evidence>
<comment type="subcellular location">
    <subcellularLocation>
        <location evidence="1 12">Cell membrane</location>
        <topology evidence="1 12">Multi-pass membrane protein</topology>
    </subcellularLocation>
</comment>
<dbReference type="InterPro" id="IPR005665">
    <property type="entry name" value="SecF_bac"/>
</dbReference>
<evidence type="ECO:0000313" key="14">
    <source>
        <dbReference type="EMBL" id="QDL92363.1"/>
    </source>
</evidence>
<dbReference type="NCBIfam" id="TIGR00966">
    <property type="entry name" value="transloc_SecF"/>
    <property type="match status" value="1"/>
</dbReference>
<evidence type="ECO:0000256" key="11">
    <source>
        <dbReference type="ARBA" id="ARBA00061053"/>
    </source>
</evidence>
<evidence type="ECO:0000256" key="4">
    <source>
        <dbReference type="ARBA" id="ARBA00022692"/>
    </source>
</evidence>
<keyword evidence="4 12" id="KW-0812">Transmembrane</keyword>
<dbReference type="PANTHER" id="PTHR30081">
    <property type="entry name" value="PROTEIN-EXPORT MEMBRANE PROTEIN SEC"/>
    <property type="match status" value="1"/>
</dbReference>
<feature type="transmembrane region" description="Helical" evidence="12">
    <location>
        <begin position="20"/>
        <end position="45"/>
    </location>
</feature>
<evidence type="ECO:0000256" key="8">
    <source>
        <dbReference type="ARBA" id="ARBA00023136"/>
    </source>
</evidence>
<dbReference type="HAMAP" id="MF_01464_B">
    <property type="entry name" value="SecF_B"/>
    <property type="match status" value="1"/>
</dbReference>
<comment type="similarity">
    <text evidence="10">In the C-terminal section; belongs to the SecD/SecF family. SecF subfamily.</text>
</comment>
<dbReference type="GO" id="GO:0005886">
    <property type="term" value="C:plasma membrane"/>
    <property type="evidence" value="ECO:0007669"/>
    <property type="project" value="UniProtKB-SubCell"/>
</dbReference>
<dbReference type="GO" id="GO:0043952">
    <property type="term" value="P:protein transport by the Sec complex"/>
    <property type="evidence" value="ECO:0007669"/>
    <property type="project" value="UniProtKB-UniRule"/>
</dbReference>
<dbReference type="KEGG" id="ppru:FDP22_11600"/>
<evidence type="ECO:0000256" key="12">
    <source>
        <dbReference type="HAMAP-Rule" id="MF_01464"/>
    </source>
</evidence>
<evidence type="ECO:0000256" key="3">
    <source>
        <dbReference type="ARBA" id="ARBA00022475"/>
    </source>
</evidence>
<dbReference type="InterPro" id="IPR048634">
    <property type="entry name" value="SecD_SecF_C"/>
</dbReference>
<evidence type="ECO:0000259" key="13">
    <source>
        <dbReference type="Pfam" id="PF02355"/>
    </source>
</evidence>
<comment type="similarity">
    <text evidence="11">In the N-terminal section; belongs to the SecD/SecF family. SecD subfamily.</text>
</comment>
<dbReference type="GO" id="GO:0015450">
    <property type="term" value="F:protein-transporting ATPase activity"/>
    <property type="evidence" value="ECO:0007669"/>
    <property type="project" value="InterPro"/>
</dbReference>
<reference evidence="14 15" key="1">
    <citation type="submission" date="2019-06" db="EMBL/GenBank/DDBJ databases">
        <title>Genome sequence of Rhodobacteraceae bacterium D4M1.</title>
        <authorList>
            <person name="Cao J."/>
        </authorList>
    </citation>
    <scope>NUCLEOTIDE SEQUENCE [LARGE SCALE GENOMIC DNA]</scope>
    <source>
        <strain evidence="14 15">D4M1</strain>
    </source>
</reference>
<gene>
    <name evidence="12 14" type="primary">secF</name>
    <name evidence="14" type="ORF">FDP22_11600</name>
</gene>
<dbReference type="InterPro" id="IPR022646">
    <property type="entry name" value="SecD/SecF_CS"/>
</dbReference>
<name>A0A5B8G1J6_9RHOB</name>
<dbReference type="RefSeq" id="WP_138573119.1">
    <property type="nucleotide sequence ID" value="NZ_CP040818.1"/>
</dbReference>
<dbReference type="OrthoDB" id="9774769at2"/>
<keyword evidence="15" id="KW-1185">Reference proteome</keyword>
<keyword evidence="5 12" id="KW-0653">Protein transport</keyword>
<dbReference type="Proteomes" id="UP000305888">
    <property type="component" value="Chromosome"/>
</dbReference>
<feature type="transmembrane region" description="Helical" evidence="12">
    <location>
        <begin position="278"/>
        <end position="303"/>
    </location>
</feature>
<evidence type="ECO:0000256" key="10">
    <source>
        <dbReference type="ARBA" id="ARBA00060856"/>
    </source>
</evidence>
<evidence type="ECO:0000256" key="1">
    <source>
        <dbReference type="ARBA" id="ARBA00004651"/>
    </source>
</evidence>
<dbReference type="InterPro" id="IPR022813">
    <property type="entry name" value="SecD/SecF_arch_bac"/>
</dbReference>